<organism evidence="1 2">
    <name type="scientific">Clostridium thailandense</name>
    <dbReference type="NCBI Taxonomy" id="2794346"/>
    <lineage>
        <taxon>Bacteria</taxon>
        <taxon>Bacillati</taxon>
        <taxon>Bacillota</taxon>
        <taxon>Clostridia</taxon>
        <taxon>Eubacteriales</taxon>
        <taxon>Clostridiaceae</taxon>
        <taxon>Clostridium</taxon>
    </lineage>
</organism>
<comment type="caution">
    <text evidence="1">The sequence shown here is derived from an EMBL/GenBank/DDBJ whole genome shotgun (WGS) entry which is preliminary data.</text>
</comment>
<dbReference type="RefSeq" id="WP_218322516.1">
    <property type="nucleotide sequence ID" value="NZ_JAEEGC010000124.1"/>
</dbReference>
<accession>A0A949X3X8</accession>
<dbReference type="AlphaFoldDB" id="A0A949X3X8"/>
<dbReference type="EMBL" id="JAEEGC010000124">
    <property type="protein sequence ID" value="MBV7275464.1"/>
    <property type="molecule type" value="Genomic_DNA"/>
</dbReference>
<name>A0A949X3X8_9CLOT</name>
<sequence>MAVVRRQNITIDLTVFEEFCKYVGSKGIKISTWITAKMKEFVEDEKALEELKKK</sequence>
<evidence type="ECO:0008006" key="3">
    <source>
        <dbReference type="Google" id="ProtNLM"/>
    </source>
</evidence>
<gene>
    <name evidence="1" type="ORF">I6U48_21410</name>
</gene>
<reference evidence="1" key="1">
    <citation type="submission" date="2020-12" db="EMBL/GenBank/DDBJ databases">
        <title>Clostridium thailandense sp. nov., a novel acetogenic bacterium isolated from peat land soil in Thailand.</title>
        <authorList>
            <person name="Chaikitkaew S."/>
            <person name="Birkeland N.K."/>
        </authorList>
    </citation>
    <scope>NUCLEOTIDE SEQUENCE</scope>
    <source>
        <strain evidence="1">PL3</strain>
    </source>
</reference>
<evidence type="ECO:0000313" key="1">
    <source>
        <dbReference type="EMBL" id="MBV7275464.1"/>
    </source>
</evidence>
<dbReference type="Proteomes" id="UP000694308">
    <property type="component" value="Unassembled WGS sequence"/>
</dbReference>
<keyword evidence="2" id="KW-1185">Reference proteome</keyword>
<proteinExistence type="predicted"/>
<evidence type="ECO:0000313" key="2">
    <source>
        <dbReference type="Proteomes" id="UP000694308"/>
    </source>
</evidence>
<protein>
    <recommendedName>
        <fullName evidence="3">Uracil-DNA glycosylase</fullName>
    </recommendedName>
</protein>